<dbReference type="Pfam" id="PF01145">
    <property type="entry name" value="Band_7"/>
    <property type="match status" value="1"/>
</dbReference>
<name>A0A812H0G5_9DINO</name>
<dbReference type="Gene3D" id="3.30.479.30">
    <property type="entry name" value="Band 7 domain"/>
    <property type="match status" value="1"/>
</dbReference>
<accession>A0A812H0G5</accession>
<dbReference type="PANTHER" id="PTHR43446:SF1">
    <property type="entry name" value="BAND 7 DOMAIN-CONTAINING PROTEIN"/>
    <property type="match status" value="1"/>
</dbReference>
<proteinExistence type="predicted"/>
<evidence type="ECO:0000313" key="2">
    <source>
        <dbReference type="EMBL" id="CAE6935518.1"/>
    </source>
</evidence>
<dbReference type="OrthoDB" id="2105077at2759"/>
<dbReference type="SMART" id="SM00244">
    <property type="entry name" value="PHB"/>
    <property type="match status" value="1"/>
</dbReference>
<reference evidence="2" key="1">
    <citation type="submission" date="2021-02" db="EMBL/GenBank/DDBJ databases">
        <authorList>
            <person name="Dougan E. K."/>
            <person name="Rhodes N."/>
            <person name="Thang M."/>
            <person name="Chan C."/>
        </authorList>
    </citation>
    <scope>NUCLEOTIDE SEQUENCE</scope>
</reference>
<dbReference type="SUPFAM" id="SSF117892">
    <property type="entry name" value="Band 7/SPFH domain"/>
    <property type="match status" value="1"/>
</dbReference>
<dbReference type="AlphaFoldDB" id="A0A812H0G5"/>
<feature type="domain" description="Band 7" evidence="1">
    <location>
        <begin position="42"/>
        <end position="198"/>
    </location>
</feature>
<evidence type="ECO:0000259" key="1">
    <source>
        <dbReference type="SMART" id="SM00244"/>
    </source>
</evidence>
<dbReference type="InterPro" id="IPR036013">
    <property type="entry name" value="Band_7/SPFH_dom_sf"/>
</dbReference>
<sequence>MAVSLMDTDLEGQEEIDVDANLCCPHPLSAVLSCVCCPVWCCSTQMFDQNERAAVLVWGKYVGSINQPGIHIVNPCGVSTRKITTARKTLDIREVNVTDKEGNPVYISGNVAYKIVSAKKATVDTAQPEKYASEMAPMALRTVAARCHYNDLRGESTSQMLAEELQKLVTSAGVQVLRFQLTDLKYDKQIASAMLARQQAVAQVDAKRTLVHGAAETASSTVMRLKQLGHSFNGENEQRLIHDLLLKNLDPDYKSQAVVYAQQR</sequence>
<comment type="caution">
    <text evidence="2">The sequence shown here is derived from an EMBL/GenBank/DDBJ whole genome shotgun (WGS) entry which is preliminary data.</text>
</comment>
<keyword evidence="3" id="KW-1185">Reference proteome</keyword>
<evidence type="ECO:0000313" key="3">
    <source>
        <dbReference type="Proteomes" id="UP000604046"/>
    </source>
</evidence>
<organism evidence="2 3">
    <name type="scientific">Symbiodinium natans</name>
    <dbReference type="NCBI Taxonomy" id="878477"/>
    <lineage>
        <taxon>Eukaryota</taxon>
        <taxon>Sar</taxon>
        <taxon>Alveolata</taxon>
        <taxon>Dinophyceae</taxon>
        <taxon>Suessiales</taxon>
        <taxon>Symbiodiniaceae</taxon>
        <taxon>Symbiodinium</taxon>
    </lineage>
</organism>
<dbReference type="EMBL" id="CAJNDS010000051">
    <property type="protein sequence ID" value="CAE6935518.1"/>
    <property type="molecule type" value="Genomic_DNA"/>
</dbReference>
<protein>
    <recommendedName>
        <fullName evidence="1">Band 7 domain-containing protein</fullName>
    </recommendedName>
</protein>
<gene>
    <name evidence="2" type="ORF">SNAT2548_LOCUS1013</name>
</gene>
<dbReference type="InterPro" id="IPR001107">
    <property type="entry name" value="Band_7"/>
</dbReference>
<dbReference type="PANTHER" id="PTHR43446">
    <property type="entry name" value="MEMBRANE PROTEIN-RELATED"/>
    <property type="match status" value="1"/>
</dbReference>
<dbReference type="Proteomes" id="UP000604046">
    <property type="component" value="Unassembled WGS sequence"/>
</dbReference>